<protein>
    <recommendedName>
        <fullName evidence="1">Aminotransferase-like plant mobile domain-containing protein</fullName>
    </recommendedName>
</protein>
<reference evidence="2 3" key="1">
    <citation type="journal article" date="2014" name="PLoS ONE">
        <title>Global Analysis of Gene Expression Profiles in Physic Nut (Jatropha curcas L.) Seedlings Exposed to Salt Stress.</title>
        <authorList>
            <person name="Zhang L."/>
            <person name="Zhang C."/>
            <person name="Wu P."/>
            <person name="Chen Y."/>
            <person name="Li M."/>
            <person name="Jiang H."/>
            <person name="Wu G."/>
        </authorList>
    </citation>
    <scope>NUCLEOTIDE SEQUENCE [LARGE SCALE GENOMIC DNA]</scope>
    <source>
        <strain evidence="3">cv. GZQX0401</strain>
        <tissue evidence="2">Young leaves</tissue>
    </source>
</reference>
<sequence>MASPSYSSNEDFLASLGISLEDANVTADADTHASVTGLYAQDPRIKLDVGESSVVEIPIEIFDQHNPVGAIIGPSYLGYLRHLDMGSLSAFGRSSYMMTGGQSSPPSPDRIVELIGIDLPRVVEPGSVTPALSVSRRWLSLQAPDIYARYRRGELSATQVTRFTLLLLFASTFWSNRKEKFNPSILKSLENLSHLEEYDWAGAILSRMYDDMCDLSRGHCKLSGIYYFWETWAFEYFPYNHPELIRNDLELGLAPSAWRWYRSNLQSVQRKKSLNELRAFFDTCTMEQAEIGLLTAHLQSWIQADPDFQRSDALTRRRVPVGLVNQIMELVLGMQQELTTAWTQLAFDDQRRRRPRR</sequence>
<evidence type="ECO:0000313" key="2">
    <source>
        <dbReference type="EMBL" id="KDP22899.1"/>
    </source>
</evidence>
<evidence type="ECO:0000259" key="1">
    <source>
        <dbReference type="Pfam" id="PF10536"/>
    </source>
</evidence>
<organism evidence="2 3">
    <name type="scientific">Jatropha curcas</name>
    <name type="common">Barbados nut</name>
    <dbReference type="NCBI Taxonomy" id="180498"/>
    <lineage>
        <taxon>Eukaryota</taxon>
        <taxon>Viridiplantae</taxon>
        <taxon>Streptophyta</taxon>
        <taxon>Embryophyta</taxon>
        <taxon>Tracheophyta</taxon>
        <taxon>Spermatophyta</taxon>
        <taxon>Magnoliopsida</taxon>
        <taxon>eudicotyledons</taxon>
        <taxon>Gunneridae</taxon>
        <taxon>Pentapetalae</taxon>
        <taxon>rosids</taxon>
        <taxon>fabids</taxon>
        <taxon>Malpighiales</taxon>
        <taxon>Euphorbiaceae</taxon>
        <taxon>Crotonoideae</taxon>
        <taxon>Jatropheae</taxon>
        <taxon>Jatropha</taxon>
    </lineage>
</organism>
<feature type="domain" description="Aminotransferase-like plant mobile" evidence="1">
    <location>
        <begin position="159"/>
        <end position="290"/>
    </location>
</feature>
<accession>A0A067JTM2</accession>
<dbReference type="PANTHER" id="PTHR46033">
    <property type="entry name" value="PROTEIN MAIN-LIKE 2"/>
    <property type="match status" value="1"/>
</dbReference>
<dbReference type="EMBL" id="KK915358">
    <property type="protein sequence ID" value="KDP22899.1"/>
    <property type="molecule type" value="Genomic_DNA"/>
</dbReference>
<keyword evidence="3" id="KW-1185">Reference proteome</keyword>
<evidence type="ECO:0000313" key="3">
    <source>
        <dbReference type="Proteomes" id="UP000027138"/>
    </source>
</evidence>
<dbReference type="OrthoDB" id="1937804at2759"/>
<dbReference type="Pfam" id="PF10536">
    <property type="entry name" value="PMD"/>
    <property type="match status" value="1"/>
</dbReference>
<name>A0A067JTM2_JATCU</name>
<dbReference type="InterPro" id="IPR019557">
    <property type="entry name" value="AminoTfrase-like_pln_mobile"/>
</dbReference>
<dbReference type="InterPro" id="IPR044824">
    <property type="entry name" value="MAIN-like"/>
</dbReference>
<dbReference type="GO" id="GO:0010073">
    <property type="term" value="P:meristem maintenance"/>
    <property type="evidence" value="ECO:0007669"/>
    <property type="project" value="InterPro"/>
</dbReference>
<dbReference type="Proteomes" id="UP000027138">
    <property type="component" value="Unassembled WGS sequence"/>
</dbReference>
<dbReference type="PANTHER" id="PTHR46033:SF8">
    <property type="entry name" value="PROTEIN MAINTENANCE OF MERISTEMS-LIKE"/>
    <property type="match status" value="1"/>
</dbReference>
<proteinExistence type="predicted"/>
<gene>
    <name evidence="2" type="ORF">JCGZ_01972</name>
</gene>
<dbReference type="AlphaFoldDB" id="A0A067JTM2"/>